<dbReference type="GO" id="GO:0003735">
    <property type="term" value="F:structural constituent of ribosome"/>
    <property type="evidence" value="ECO:0007669"/>
    <property type="project" value="InterPro"/>
</dbReference>
<name>A0A1H8CNL2_9PROT</name>
<feature type="binding site" evidence="8">
    <location>
        <position position="37"/>
    </location>
    <ligand>
        <name>Zn(2+)</name>
        <dbReference type="ChEBI" id="CHEBI:29105"/>
    </ligand>
</feature>
<comment type="function">
    <text evidence="8">Binds the 23S rRNA.</text>
</comment>
<dbReference type="NCBIfam" id="NF000612">
    <property type="entry name" value="PRK00019.1"/>
    <property type="match status" value="1"/>
</dbReference>
<feature type="binding site" evidence="8">
    <location>
        <position position="40"/>
    </location>
    <ligand>
        <name>Zn(2+)</name>
        <dbReference type="ChEBI" id="CHEBI:29105"/>
    </ligand>
</feature>
<dbReference type="SUPFAM" id="SSF143800">
    <property type="entry name" value="L28p-like"/>
    <property type="match status" value="1"/>
</dbReference>
<dbReference type="InterPro" id="IPR042105">
    <property type="entry name" value="Ribosomal_bL31_sf"/>
</dbReference>
<evidence type="ECO:0000313" key="9">
    <source>
        <dbReference type="EMBL" id="SEM95878.1"/>
    </source>
</evidence>
<feature type="binding site" evidence="8">
    <location>
        <position position="16"/>
    </location>
    <ligand>
        <name>Zn(2+)</name>
        <dbReference type="ChEBI" id="CHEBI:29105"/>
    </ligand>
</feature>
<keyword evidence="8" id="KW-0862">Zinc</keyword>
<evidence type="ECO:0000256" key="5">
    <source>
        <dbReference type="ARBA" id="ARBA00022980"/>
    </source>
</evidence>
<sequence>MKAGIHPDYQEITVTCSCGNEFKTRSTLGKPLSIEVCSVCHPFYTGKQKIVDTAGRVEKFRQKYGTQIPKRSSANAKASS</sequence>
<dbReference type="HAMAP" id="MF_00501">
    <property type="entry name" value="Ribosomal_bL31_1"/>
    <property type="match status" value="1"/>
</dbReference>
<dbReference type="GO" id="GO:1990904">
    <property type="term" value="C:ribonucleoprotein complex"/>
    <property type="evidence" value="ECO:0007669"/>
    <property type="project" value="UniProtKB-KW"/>
</dbReference>
<comment type="cofactor">
    <cofactor evidence="8">
        <name>Zn(2+)</name>
        <dbReference type="ChEBI" id="CHEBI:29105"/>
    </cofactor>
    <text evidence="8">Binds 1 zinc ion per subunit.</text>
</comment>
<dbReference type="Pfam" id="PF01197">
    <property type="entry name" value="Ribosomal_L31"/>
    <property type="match status" value="1"/>
</dbReference>
<gene>
    <name evidence="8" type="primary">rpmE</name>
    <name evidence="9" type="ORF">SAMN05216325_10526</name>
</gene>
<evidence type="ECO:0000256" key="7">
    <source>
        <dbReference type="ARBA" id="ARBA00035687"/>
    </source>
</evidence>
<dbReference type="GO" id="GO:0019843">
    <property type="term" value="F:rRNA binding"/>
    <property type="evidence" value="ECO:0007669"/>
    <property type="project" value="UniProtKB-KW"/>
</dbReference>
<keyword evidence="8" id="KW-0479">Metal-binding</keyword>
<dbReference type="STRING" id="917.SAMN05216326_11065"/>
<keyword evidence="5 8" id="KW-0689">Ribosomal protein</keyword>
<comment type="similarity">
    <text evidence="1 8">Belongs to the bacterial ribosomal protein bL31 family. Type A subfamily.</text>
</comment>
<dbReference type="GO" id="GO:0046872">
    <property type="term" value="F:metal ion binding"/>
    <property type="evidence" value="ECO:0007669"/>
    <property type="project" value="UniProtKB-KW"/>
</dbReference>
<keyword evidence="6 8" id="KW-0687">Ribonucleoprotein</keyword>
<dbReference type="EMBL" id="FOCP01000005">
    <property type="protein sequence ID" value="SEM95878.1"/>
    <property type="molecule type" value="Genomic_DNA"/>
</dbReference>
<dbReference type="RefSeq" id="WP_090628741.1">
    <property type="nucleotide sequence ID" value="NZ_FOCP01000005.1"/>
</dbReference>
<evidence type="ECO:0000256" key="4">
    <source>
        <dbReference type="ARBA" id="ARBA00022884"/>
    </source>
</evidence>
<comment type="subunit">
    <text evidence="2 8">Part of the 50S ribosomal subunit.</text>
</comment>
<dbReference type="PRINTS" id="PR01249">
    <property type="entry name" value="RIBOSOMALL31"/>
</dbReference>
<evidence type="ECO:0000256" key="6">
    <source>
        <dbReference type="ARBA" id="ARBA00023274"/>
    </source>
</evidence>
<dbReference type="InterPro" id="IPR002150">
    <property type="entry name" value="Ribosomal_bL31"/>
</dbReference>
<dbReference type="NCBIfam" id="NF001809">
    <property type="entry name" value="PRK00528.1"/>
    <property type="match status" value="1"/>
</dbReference>
<evidence type="ECO:0000256" key="3">
    <source>
        <dbReference type="ARBA" id="ARBA00022730"/>
    </source>
</evidence>
<dbReference type="InterPro" id="IPR034704">
    <property type="entry name" value="Ribosomal_bL28/bL31-like_sf"/>
</dbReference>
<dbReference type="Gene3D" id="4.10.830.30">
    <property type="entry name" value="Ribosomal protein L31"/>
    <property type="match status" value="1"/>
</dbReference>
<feature type="binding site" evidence="8">
    <location>
        <position position="18"/>
    </location>
    <ligand>
        <name>Zn(2+)</name>
        <dbReference type="ChEBI" id="CHEBI:29105"/>
    </ligand>
</feature>
<reference evidence="9 10" key="1">
    <citation type="submission" date="2016-10" db="EMBL/GenBank/DDBJ databases">
        <authorList>
            <person name="de Groot N.N."/>
        </authorList>
    </citation>
    <scope>NUCLEOTIDE SEQUENCE [LARGE SCALE GENOMIC DNA]</scope>
    <source>
        <strain evidence="9 10">Nm22</strain>
    </source>
</reference>
<dbReference type="PROSITE" id="PS01143">
    <property type="entry name" value="RIBOSOMAL_L31"/>
    <property type="match status" value="1"/>
</dbReference>
<proteinExistence type="inferred from homology"/>
<protein>
    <recommendedName>
        <fullName evidence="7 8">Large ribosomal subunit protein bL31</fullName>
    </recommendedName>
</protein>
<evidence type="ECO:0000256" key="1">
    <source>
        <dbReference type="ARBA" id="ARBA00009296"/>
    </source>
</evidence>
<keyword evidence="4 8" id="KW-0694">RNA-binding</keyword>
<dbReference type="AlphaFoldDB" id="A0A1H8CNL2"/>
<organism evidence="9 10">
    <name type="scientific">Nitrosomonas marina</name>
    <dbReference type="NCBI Taxonomy" id="917"/>
    <lineage>
        <taxon>Bacteria</taxon>
        <taxon>Pseudomonadati</taxon>
        <taxon>Pseudomonadota</taxon>
        <taxon>Betaproteobacteria</taxon>
        <taxon>Nitrosomonadales</taxon>
        <taxon>Nitrosomonadaceae</taxon>
        <taxon>Nitrosomonas</taxon>
    </lineage>
</organism>
<dbReference type="GO" id="GO:0005840">
    <property type="term" value="C:ribosome"/>
    <property type="evidence" value="ECO:0007669"/>
    <property type="project" value="UniProtKB-KW"/>
</dbReference>
<evidence type="ECO:0000313" key="10">
    <source>
        <dbReference type="Proteomes" id="UP000199459"/>
    </source>
</evidence>
<evidence type="ECO:0000256" key="8">
    <source>
        <dbReference type="HAMAP-Rule" id="MF_00501"/>
    </source>
</evidence>
<dbReference type="OrthoDB" id="9803251at2"/>
<accession>A0A1H8CNL2</accession>
<dbReference type="Proteomes" id="UP000199459">
    <property type="component" value="Unassembled WGS sequence"/>
</dbReference>
<keyword evidence="3 8" id="KW-0699">rRNA-binding</keyword>
<evidence type="ECO:0000256" key="2">
    <source>
        <dbReference type="ARBA" id="ARBA00011838"/>
    </source>
</evidence>
<dbReference type="PANTHER" id="PTHR33280">
    <property type="entry name" value="50S RIBOSOMAL PROTEIN L31, CHLOROPLASTIC"/>
    <property type="match status" value="1"/>
</dbReference>
<dbReference type="InterPro" id="IPR027491">
    <property type="entry name" value="Ribosomal_bL31_A"/>
</dbReference>
<dbReference type="GO" id="GO:0006412">
    <property type="term" value="P:translation"/>
    <property type="evidence" value="ECO:0007669"/>
    <property type="project" value="UniProtKB-UniRule"/>
</dbReference>
<dbReference type="PANTHER" id="PTHR33280:SF6">
    <property type="entry name" value="LARGE RIBOSOMAL SUBUNIT PROTEIN BL31A"/>
    <property type="match status" value="1"/>
</dbReference>
<dbReference type="NCBIfam" id="TIGR00105">
    <property type="entry name" value="L31"/>
    <property type="match status" value="1"/>
</dbReference>